<protein>
    <recommendedName>
        <fullName evidence="5">Alpha-1,2-fucosyltransferase</fullName>
    </recommendedName>
</protein>
<dbReference type="InterPro" id="IPR002516">
    <property type="entry name" value="Glyco_trans_11"/>
</dbReference>
<keyword evidence="1" id="KW-0328">Glycosyltransferase</keyword>
<dbReference type="Pfam" id="PF01531">
    <property type="entry name" value="Glyco_transf_11"/>
    <property type="match status" value="1"/>
</dbReference>
<keyword evidence="2" id="KW-0808">Transferase</keyword>
<accession>A0A7Y9H281</accession>
<dbReference type="AlphaFoldDB" id="A0A7Y9H281"/>
<dbReference type="GO" id="GO:0008107">
    <property type="term" value="F:galactoside 2-alpha-L-fucosyltransferase activity"/>
    <property type="evidence" value="ECO:0007669"/>
    <property type="project" value="InterPro"/>
</dbReference>
<evidence type="ECO:0008006" key="5">
    <source>
        <dbReference type="Google" id="ProtNLM"/>
    </source>
</evidence>
<name>A0A7Y9H281_9ACTN</name>
<reference evidence="3 4" key="1">
    <citation type="submission" date="2020-07" db="EMBL/GenBank/DDBJ databases">
        <authorList>
            <person name="Partida-Martinez L."/>
            <person name="Huntemann M."/>
            <person name="Clum A."/>
            <person name="Wang J."/>
            <person name="Palaniappan K."/>
            <person name="Ritter S."/>
            <person name="Chen I.-M."/>
            <person name="Stamatis D."/>
            <person name="Reddy T."/>
            <person name="O'Malley R."/>
            <person name="Daum C."/>
            <person name="Shapiro N."/>
            <person name="Ivanova N."/>
            <person name="Kyrpides N."/>
            <person name="Woyke T."/>
        </authorList>
    </citation>
    <scope>NUCLEOTIDE SEQUENCE [LARGE SCALE GENOMIC DNA]</scope>
    <source>
        <strain evidence="3 4">AT2.17</strain>
    </source>
</reference>
<comment type="caution">
    <text evidence="3">The sequence shown here is derived from an EMBL/GenBank/DDBJ whole genome shotgun (WGS) entry which is preliminary data.</text>
</comment>
<gene>
    <name evidence="3" type="ORF">F4692_000888</name>
</gene>
<evidence type="ECO:0000256" key="2">
    <source>
        <dbReference type="ARBA" id="ARBA00022679"/>
    </source>
</evidence>
<sequence>MSAVDGVKDAARRALTPGLTAVRRGLGRRVVNWTPEFMGFGNQLYLWAWAHAHREDKPEPRVLVIDKMRYWIPYFPAVQPWLVEVADVGVLYQRAHFWADPEAHSGDPRGYTDESRAAFVRDWLLTSPALAGLDASDLAADDVLTLNVRRGDYYSNPVHRPEFAIDLATYLRTAVESAVSADGAVRRVHVVSDDTDWCRRELPWLHDVAPEVTYPGPDDGPIDNFRDICSARRLVISNSTFSIWGAAVARVALGDTRVWAPAFFQRRYGPGRCYEYDQHWSFVDELPGGWQPEWVLAGAERDA</sequence>
<keyword evidence="4" id="KW-1185">Reference proteome</keyword>
<reference evidence="3 4" key="2">
    <citation type="submission" date="2020-08" db="EMBL/GenBank/DDBJ databases">
        <title>The Agave Microbiome: Exploring the role of microbial communities in plant adaptations to desert environments.</title>
        <authorList>
            <person name="Partida-Martinez L.P."/>
        </authorList>
    </citation>
    <scope>NUCLEOTIDE SEQUENCE [LARGE SCALE GENOMIC DNA]</scope>
    <source>
        <strain evidence="3 4">AT2.17</strain>
    </source>
</reference>
<proteinExistence type="predicted"/>
<organism evidence="3 4">
    <name type="scientific">Nocardioides cavernae</name>
    <dbReference type="NCBI Taxonomy" id="1921566"/>
    <lineage>
        <taxon>Bacteria</taxon>
        <taxon>Bacillati</taxon>
        <taxon>Actinomycetota</taxon>
        <taxon>Actinomycetes</taxon>
        <taxon>Propionibacteriales</taxon>
        <taxon>Nocardioidaceae</taxon>
        <taxon>Nocardioides</taxon>
    </lineage>
</organism>
<dbReference type="RefSeq" id="WP_179618394.1">
    <property type="nucleotide sequence ID" value="NZ_JACCBW010000001.1"/>
</dbReference>
<dbReference type="Proteomes" id="UP000549911">
    <property type="component" value="Unassembled WGS sequence"/>
</dbReference>
<dbReference type="EMBL" id="JACCBW010000001">
    <property type="protein sequence ID" value="NYE35784.1"/>
    <property type="molecule type" value="Genomic_DNA"/>
</dbReference>
<evidence type="ECO:0000256" key="1">
    <source>
        <dbReference type="ARBA" id="ARBA00022676"/>
    </source>
</evidence>
<dbReference type="GO" id="GO:0005975">
    <property type="term" value="P:carbohydrate metabolic process"/>
    <property type="evidence" value="ECO:0007669"/>
    <property type="project" value="InterPro"/>
</dbReference>
<evidence type="ECO:0000313" key="3">
    <source>
        <dbReference type="EMBL" id="NYE35784.1"/>
    </source>
</evidence>
<dbReference type="GO" id="GO:0016020">
    <property type="term" value="C:membrane"/>
    <property type="evidence" value="ECO:0007669"/>
    <property type="project" value="InterPro"/>
</dbReference>
<evidence type="ECO:0000313" key="4">
    <source>
        <dbReference type="Proteomes" id="UP000549911"/>
    </source>
</evidence>